<feature type="signal peptide" evidence="1">
    <location>
        <begin position="1"/>
        <end position="26"/>
    </location>
</feature>
<sequence>MRNRKILLLGSLFMLFILVGCSSSSGGGDDSNSSGSIVGTITDQSSDLGAIVPIKVLVIEENPTADSTDTTNLTIVKETTISSGSSYTINEIPDGEYYVIAYKDLNGNGEIDVSDSSGPLDSAGFYGMDVGDEAQQIVISGDEELGIDFEIESQATPITIAGTVETAFSEEAVNGAVIEIYGTNDMKVAETTTDNAGLFSFASQIIDGKYYLEAVEESYLPTLSPYFEVVDGSLVWGERDNIVAEDDLFIAMLTATEAEGVGYTEGTGLIGGETAEVDATSYERIYGASVELNPSSGTIGYMDDAGVNYDLTETQSSGGAGFVIKDVSPGNYTLTASENNYSFDEYELKVEADKITIFDFVNGIVY</sequence>
<dbReference type="SUPFAM" id="SSF49478">
    <property type="entry name" value="Cna protein B-type domain"/>
    <property type="match status" value="1"/>
</dbReference>
<reference evidence="2" key="1">
    <citation type="submission" date="2021-01" db="EMBL/GenBank/DDBJ databases">
        <title>Genomic Encyclopedia of Type Strains, Phase IV (KMG-IV): sequencing the most valuable type-strain genomes for metagenomic binning, comparative biology and taxonomic classification.</title>
        <authorList>
            <person name="Goeker M."/>
        </authorList>
    </citation>
    <scope>NUCLEOTIDE SEQUENCE</scope>
    <source>
        <strain evidence="2">DSM 23230</strain>
    </source>
</reference>
<keyword evidence="1" id="KW-0732">Signal</keyword>
<evidence type="ECO:0000256" key="1">
    <source>
        <dbReference type="SAM" id="SignalP"/>
    </source>
</evidence>
<dbReference type="Gene3D" id="2.60.40.1120">
    <property type="entry name" value="Carboxypeptidase-like, regulatory domain"/>
    <property type="match status" value="2"/>
</dbReference>
<dbReference type="PROSITE" id="PS51257">
    <property type="entry name" value="PROKAR_LIPOPROTEIN"/>
    <property type="match status" value="1"/>
</dbReference>
<dbReference type="AlphaFoldDB" id="A0A938XT90"/>
<gene>
    <name evidence="2" type="ORF">JOC47_000730</name>
</gene>
<name>A0A938XT90_9FIRM</name>
<dbReference type="Proteomes" id="UP000774000">
    <property type="component" value="Unassembled WGS sequence"/>
</dbReference>
<protein>
    <recommendedName>
        <fullName evidence="4">Carboxypeptidase regulatory-like domain-containing protein</fullName>
    </recommendedName>
</protein>
<dbReference type="EMBL" id="JAFBDQ010000003">
    <property type="protein sequence ID" value="MBM7555896.1"/>
    <property type="molecule type" value="Genomic_DNA"/>
</dbReference>
<keyword evidence="3" id="KW-1185">Reference proteome</keyword>
<dbReference type="RefSeq" id="WP_204700613.1">
    <property type="nucleotide sequence ID" value="NZ_JAFBDQ010000003.1"/>
</dbReference>
<evidence type="ECO:0000313" key="2">
    <source>
        <dbReference type="EMBL" id="MBM7555896.1"/>
    </source>
</evidence>
<dbReference type="InterPro" id="IPR018673">
    <property type="entry name" value="DUF2141"/>
</dbReference>
<feature type="chain" id="PRO_5039656329" description="Carboxypeptidase regulatory-like domain-containing protein" evidence="1">
    <location>
        <begin position="27"/>
        <end position="366"/>
    </location>
</feature>
<evidence type="ECO:0008006" key="4">
    <source>
        <dbReference type="Google" id="ProtNLM"/>
    </source>
</evidence>
<organism evidence="2 3">
    <name type="scientific">Halanaerobacter jeridensis</name>
    <dbReference type="NCBI Taxonomy" id="706427"/>
    <lineage>
        <taxon>Bacteria</taxon>
        <taxon>Bacillati</taxon>
        <taxon>Bacillota</taxon>
        <taxon>Clostridia</taxon>
        <taxon>Halanaerobiales</taxon>
        <taxon>Halobacteroidaceae</taxon>
        <taxon>Halanaerobacter</taxon>
    </lineage>
</organism>
<accession>A0A938XT90</accession>
<proteinExistence type="predicted"/>
<comment type="caution">
    <text evidence="2">The sequence shown here is derived from an EMBL/GenBank/DDBJ whole genome shotgun (WGS) entry which is preliminary data.</text>
</comment>
<evidence type="ECO:0000313" key="3">
    <source>
        <dbReference type="Proteomes" id="UP000774000"/>
    </source>
</evidence>
<dbReference type="Pfam" id="PF09912">
    <property type="entry name" value="DUF2141"/>
    <property type="match status" value="1"/>
</dbReference>